<dbReference type="Proteomes" id="UP000215361">
    <property type="component" value="Unassembled WGS sequence"/>
</dbReference>
<feature type="domain" description="Rhodanese" evidence="2">
    <location>
        <begin position="12"/>
        <end position="133"/>
    </location>
</feature>
<organism evidence="3 4">
    <name type="scientific">Finegoldia magna</name>
    <name type="common">Peptostreptococcus magnus</name>
    <dbReference type="NCBI Taxonomy" id="1260"/>
    <lineage>
        <taxon>Bacteria</taxon>
        <taxon>Bacillati</taxon>
        <taxon>Bacillota</taxon>
        <taxon>Tissierellia</taxon>
        <taxon>Tissierellales</taxon>
        <taxon>Peptoniphilaceae</taxon>
        <taxon>Finegoldia</taxon>
    </lineage>
</organism>
<dbReference type="SUPFAM" id="SSF52540">
    <property type="entry name" value="P-loop containing nucleoside triphosphate hydrolases"/>
    <property type="match status" value="1"/>
</dbReference>
<evidence type="ECO:0000313" key="3">
    <source>
        <dbReference type="EMBL" id="OXZ36728.1"/>
    </source>
</evidence>
<dbReference type="PROSITE" id="PS50206">
    <property type="entry name" value="RHODANESE_3"/>
    <property type="match status" value="1"/>
</dbReference>
<dbReference type="GO" id="GO:0002098">
    <property type="term" value="P:tRNA wobble uridine modification"/>
    <property type="evidence" value="ECO:0007669"/>
    <property type="project" value="InterPro"/>
</dbReference>
<dbReference type="Pfam" id="PF00581">
    <property type="entry name" value="Rhodanese"/>
    <property type="match status" value="1"/>
</dbReference>
<evidence type="ECO:0000259" key="2">
    <source>
        <dbReference type="PROSITE" id="PS50206"/>
    </source>
</evidence>
<proteinExistence type="predicted"/>
<dbReference type="InterPro" id="IPR017582">
    <property type="entry name" value="SelU"/>
</dbReference>
<reference evidence="4" key="1">
    <citation type="submission" date="2017-04" db="EMBL/GenBank/DDBJ databases">
        <title>Finegoldia magna isolated from orthopedic joint implant-associated infections.</title>
        <authorList>
            <person name="Bjorklund S."/>
            <person name="Bruggemann H."/>
            <person name="Jensen A."/>
            <person name="Hellmark B."/>
            <person name="Soderquist B."/>
        </authorList>
    </citation>
    <scope>NUCLEOTIDE SEQUENCE [LARGE SCALE GENOMIC DNA]</scope>
    <source>
        <strain evidence="4">08T492</strain>
    </source>
</reference>
<dbReference type="RefSeq" id="WP_094203084.1">
    <property type="nucleotide sequence ID" value="NZ_NDYI01000024.1"/>
</dbReference>
<name>A0A233VWE5_FINMA</name>
<dbReference type="PANTHER" id="PTHR30401">
    <property type="entry name" value="TRNA 2-SELENOURIDINE SYNTHASE"/>
    <property type="match status" value="1"/>
</dbReference>
<comment type="caution">
    <text evidence="3">The sequence shown here is derived from an EMBL/GenBank/DDBJ whole genome shotgun (WGS) entry which is preliminary data.</text>
</comment>
<evidence type="ECO:0000313" key="4">
    <source>
        <dbReference type="Proteomes" id="UP000215361"/>
    </source>
</evidence>
<keyword evidence="1" id="KW-0711">Selenium</keyword>
<dbReference type="AlphaFoldDB" id="A0A233VWE5"/>
<dbReference type="EMBL" id="NDYI01000024">
    <property type="protein sequence ID" value="OXZ36728.1"/>
    <property type="molecule type" value="Genomic_DNA"/>
</dbReference>
<dbReference type="Gene3D" id="3.40.250.10">
    <property type="entry name" value="Rhodanese-like domain"/>
    <property type="match status" value="1"/>
</dbReference>
<dbReference type="GO" id="GO:0043828">
    <property type="term" value="F:tRNA 2-selenouridine synthase activity"/>
    <property type="evidence" value="ECO:0007669"/>
    <property type="project" value="InterPro"/>
</dbReference>
<dbReference type="InterPro" id="IPR036873">
    <property type="entry name" value="Rhodanese-like_dom_sf"/>
</dbReference>
<sequence length="339" mass="39216">MFVANTYEELINMENIIFVDVRSEYEFQKETIPGAINIPILNNDERVEISTIYDAGDHDCAKQLAVRYASVKLEDIYMKLLDLSENRNVCLFCYRGSMRSTVLFNIMKSMGLDIYRLKGGYKAYRKHIIENLDKLINSHEYVNIKGYTGVGKTEILNILENSHKNVLNLEQLANHRGSILGNAGLKNQPSQKMFESLLFDKLKSFDDEPVFVECESSKIGSVNIPKSLRQKYNNSTHQVMINCELEERIARIKSDYLKNPDAIDDIRKAITYLSKYIGQSNSKILLEKLDDEDYDYVIESLITKYYDINYAVKSKDFELEINNVNSEKCAEEIMRFYAV</sequence>
<dbReference type="SMART" id="SM00450">
    <property type="entry name" value="RHOD"/>
    <property type="match status" value="1"/>
</dbReference>
<dbReference type="NCBIfam" id="TIGR03167">
    <property type="entry name" value="tRNA_sel_U_synt"/>
    <property type="match status" value="1"/>
</dbReference>
<dbReference type="SUPFAM" id="SSF52821">
    <property type="entry name" value="Rhodanese/Cell cycle control phosphatase"/>
    <property type="match status" value="1"/>
</dbReference>
<dbReference type="InterPro" id="IPR058840">
    <property type="entry name" value="AAA_SelU"/>
</dbReference>
<dbReference type="NCBIfam" id="NF008750">
    <property type="entry name" value="PRK11784.1-2"/>
    <property type="match status" value="1"/>
</dbReference>
<dbReference type="PANTHER" id="PTHR30401:SF0">
    <property type="entry name" value="TRNA 2-SELENOURIDINE SYNTHASE"/>
    <property type="match status" value="1"/>
</dbReference>
<dbReference type="InterPro" id="IPR027417">
    <property type="entry name" value="P-loop_NTPase"/>
</dbReference>
<accession>A0A233VWE5</accession>
<protein>
    <submittedName>
        <fullName evidence="3">tRNA 2-selenouridine(34) synthase MnmH</fullName>
    </submittedName>
</protein>
<dbReference type="Pfam" id="PF26341">
    <property type="entry name" value="AAA_SelU"/>
    <property type="match status" value="1"/>
</dbReference>
<evidence type="ECO:0000256" key="1">
    <source>
        <dbReference type="ARBA" id="ARBA00023266"/>
    </source>
</evidence>
<gene>
    <name evidence="3" type="ORF">B9N56_08720</name>
</gene>
<dbReference type="InterPro" id="IPR001763">
    <property type="entry name" value="Rhodanese-like_dom"/>
</dbReference>